<accession>A0A4P6ZWJ9</accession>
<evidence type="ECO:0000313" key="6">
    <source>
        <dbReference type="Proteomes" id="UP000294292"/>
    </source>
</evidence>
<protein>
    <submittedName>
        <fullName evidence="5">NUDIX domain-containing protein</fullName>
    </submittedName>
</protein>
<keyword evidence="2 3" id="KW-0378">Hydrolase</keyword>
<dbReference type="GO" id="GO:0016787">
    <property type="term" value="F:hydrolase activity"/>
    <property type="evidence" value="ECO:0007669"/>
    <property type="project" value="UniProtKB-KW"/>
</dbReference>
<reference evidence="5 6" key="1">
    <citation type="submission" date="2019-03" db="EMBL/GenBank/DDBJ databases">
        <title>Complete genome sequence of Paenisporosarcina antarctica CGMCC 1.6503T.</title>
        <authorList>
            <person name="Rong J.-C."/>
            <person name="Chi N.-Y."/>
            <person name="Zhang Q.-F."/>
        </authorList>
    </citation>
    <scope>NUCLEOTIDE SEQUENCE [LARGE SCALE GENOMIC DNA]</scope>
    <source>
        <strain evidence="5 6">CGMCC 1.6503</strain>
    </source>
</reference>
<dbReference type="OrthoDB" id="9131041at2"/>
<keyword evidence="6" id="KW-1185">Reference proteome</keyword>
<evidence type="ECO:0000256" key="2">
    <source>
        <dbReference type="ARBA" id="ARBA00022801"/>
    </source>
</evidence>
<dbReference type="InterPro" id="IPR015797">
    <property type="entry name" value="NUDIX_hydrolase-like_dom_sf"/>
</dbReference>
<dbReference type="PANTHER" id="PTHR43736:SF1">
    <property type="entry name" value="DIHYDRONEOPTERIN TRIPHOSPHATE DIPHOSPHATASE"/>
    <property type="match status" value="1"/>
</dbReference>
<dbReference type="InterPro" id="IPR014078">
    <property type="entry name" value="Nudix_YtkD"/>
</dbReference>
<evidence type="ECO:0000259" key="4">
    <source>
        <dbReference type="PROSITE" id="PS51462"/>
    </source>
</evidence>
<organism evidence="5 6">
    <name type="scientific">Paenisporosarcina antarctica</name>
    <dbReference type="NCBI Taxonomy" id="417367"/>
    <lineage>
        <taxon>Bacteria</taxon>
        <taxon>Bacillati</taxon>
        <taxon>Bacillota</taxon>
        <taxon>Bacilli</taxon>
        <taxon>Bacillales</taxon>
        <taxon>Caryophanaceae</taxon>
        <taxon>Paenisporosarcina</taxon>
    </lineage>
</organism>
<gene>
    <name evidence="5" type="ORF">E2636_05475</name>
</gene>
<dbReference type="PROSITE" id="PS00893">
    <property type="entry name" value="NUDIX_BOX"/>
    <property type="match status" value="1"/>
</dbReference>
<dbReference type="CDD" id="cd04665">
    <property type="entry name" value="NUDIX_RppH"/>
    <property type="match status" value="1"/>
</dbReference>
<name>A0A4P6ZWJ9_9BACL</name>
<dbReference type="AlphaFoldDB" id="A0A4P6ZWJ9"/>
<dbReference type="InterPro" id="IPR000086">
    <property type="entry name" value="NUDIX_hydrolase_dom"/>
</dbReference>
<dbReference type="Proteomes" id="UP000294292">
    <property type="component" value="Chromosome"/>
</dbReference>
<evidence type="ECO:0000313" key="5">
    <source>
        <dbReference type="EMBL" id="QBP40594.1"/>
    </source>
</evidence>
<dbReference type="PROSITE" id="PS51462">
    <property type="entry name" value="NUDIX"/>
    <property type="match status" value="1"/>
</dbReference>
<proteinExistence type="inferred from homology"/>
<dbReference type="SUPFAM" id="SSF55811">
    <property type="entry name" value="Nudix"/>
    <property type="match status" value="1"/>
</dbReference>
<dbReference type="InterPro" id="IPR020476">
    <property type="entry name" value="Nudix_hydrolase"/>
</dbReference>
<dbReference type="KEGG" id="panc:E2636_05475"/>
<dbReference type="InterPro" id="IPR020084">
    <property type="entry name" value="NUDIX_hydrolase_CS"/>
</dbReference>
<feature type="domain" description="Nudix hydrolase" evidence="4">
    <location>
        <begin position="21"/>
        <end position="145"/>
    </location>
</feature>
<evidence type="ECO:0000256" key="3">
    <source>
        <dbReference type="RuleBase" id="RU003476"/>
    </source>
</evidence>
<dbReference type="Pfam" id="PF00293">
    <property type="entry name" value="NUDIX"/>
    <property type="match status" value="1"/>
</dbReference>
<evidence type="ECO:0000256" key="1">
    <source>
        <dbReference type="ARBA" id="ARBA00005582"/>
    </source>
</evidence>
<dbReference type="Gene3D" id="3.90.79.10">
    <property type="entry name" value="Nucleoside Triphosphate Pyrophosphohydrolase"/>
    <property type="match status" value="1"/>
</dbReference>
<dbReference type="EMBL" id="CP038015">
    <property type="protein sequence ID" value="QBP40594.1"/>
    <property type="molecule type" value="Genomic_DNA"/>
</dbReference>
<sequence>MFSFVDQHGIKVTLSFNKNVFSIPTTHVLVLANIQEKWLLTKHTKRGLEFPGGKVEPNETIEQAAKRETTEETGVLISHLEWFAEYMVHDEKPFCKVVFRATVDSVETNFEKFETEGPVWVTLQEFFKSTNLSFHMKDEGMRKMLKQVMIDERRRHN</sequence>
<comment type="similarity">
    <text evidence="1 3">Belongs to the Nudix hydrolase family.</text>
</comment>
<dbReference type="PANTHER" id="PTHR43736">
    <property type="entry name" value="ADP-RIBOSE PYROPHOSPHATASE"/>
    <property type="match status" value="1"/>
</dbReference>
<dbReference type="RefSeq" id="WP_134209298.1">
    <property type="nucleotide sequence ID" value="NZ_CP038015.1"/>
</dbReference>
<dbReference type="PRINTS" id="PR00502">
    <property type="entry name" value="NUDIXFAMILY"/>
</dbReference>